<dbReference type="RefSeq" id="XP_015603113.1">
    <property type="nucleotide sequence ID" value="XM_015747627.2"/>
</dbReference>
<protein>
    <recommendedName>
        <fullName evidence="6">Large ribosomal subunit protein mL50</fullName>
    </recommendedName>
    <alternativeName>
        <fullName evidence="7">39S ribosomal protein L50, mitochondrial</fullName>
    </alternativeName>
</protein>
<evidence type="ECO:0000256" key="6">
    <source>
        <dbReference type="ARBA" id="ARBA00035183"/>
    </source>
</evidence>
<dbReference type="Proteomes" id="UP000694920">
    <property type="component" value="Unplaced"/>
</dbReference>
<keyword evidence="8" id="KW-1185">Reference proteome</keyword>
<dbReference type="PANTHER" id="PTHR31542">
    <property type="entry name" value="39A RIBOSOMAL PROTEIN L50, MITOCHONDRIAL"/>
    <property type="match status" value="1"/>
</dbReference>
<evidence type="ECO:0000256" key="7">
    <source>
        <dbReference type="ARBA" id="ARBA00035398"/>
    </source>
</evidence>
<evidence type="ECO:0000313" key="9">
    <source>
        <dbReference type="RefSeq" id="XP_015603113.1"/>
    </source>
</evidence>
<comment type="subcellular location">
    <subcellularLocation>
        <location evidence="1">Mitochondrion</location>
    </subcellularLocation>
</comment>
<dbReference type="PANTHER" id="PTHR31542:SF1">
    <property type="entry name" value="LARGE RIBOSOMAL SUBUNIT PROTEIN ML50"/>
    <property type="match status" value="1"/>
</dbReference>
<accession>A0AAJ7C7S5</accession>
<proteinExistence type="inferred from homology"/>
<evidence type="ECO:0000313" key="8">
    <source>
        <dbReference type="Proteomes" id="UP000694920"/>
    </source>
</evidence>
<dbReference type="AlphaFoldDB" id="A0AAJ7C7S5"/>
<comment type="similarity">
    <text evidence="2">Belongs to the mitochondrion-specific ribosomal protein mL50 family.</text>
</comment>
<dbReference type="KEGG" id="ccin:107271513"/>
<evidence type="ECO:0000256" key="4">
    <source>
        <dbReference type="ARBA" id="ARBA00023128"/>
    </source>
</evidence>
<evidence type="ECO:0000256" key="1">
    <source>
        <dbReference type="ARBA" id="ARBA00004173"/>
    </source>
</evidence>
<name>A0AAJ7C7S5_CEPCN</name>
<dbReference type="CTD" id="54534"/>
<gene>
    <name evidence="9" type="primary">LOC107271513</name>
</gene>
<keyword evidence="4" id="KW-0496">Mitochondrion</keyword>
<keyword evidence="5" id="KW-0687">Ribonucleoprotein</keyword>
<evidence type="ECO:0000256" key="2">
    <source>
        <dbReference type="ARBA" id="ARBA00008860"/>
    </source>
</evidence>
<organism evidence="8 9">
    <name type="scientific">Cephus cinctus</name>
    <name type="common">Wheat stem sawfly</name>
    <dbReference type="NCBI Taxonomy" id="211228"/>
    <lineage>
        <taxon>Eukaryota</taxon>
        <taxon>Metazoa</taxon>
        <taxon>Ecdysozoa</taxon>
        <taxon>Arthropoda</taxon>
        <taxon>Hexapoda</taxon>
        <taxon>Insecta</taxon>
        <taxon>Pterygota</taxon>
        <taxon>Neoptera</taxon>
        <taxon>Endopterygota</taxon>
        <taxon>Hymenoptera</taxon>
        <taxon>Cephoidea</taxon>
        <taxon>Cephidae</taxon>
        <taxon>Cephus</taxon>
    </lineage>
</organism>
<dbReference type="GO" id="GO:0005762">
    <property type="term" value="C:mitochondrial large ribosomal subunit"/>
    <property type="evidence" value="ECO:0007669"/>
    <property type="project" value="TreeGrafter"/>
</dbReference>
<reference evidence="9" key="1">
    <citation type="submission" date="2025-08" db="UniProtKB">
        <authorList>
            <consortium name="RefSeq"/>
        </authorList>
    </citation>
    <scope>IDENTIFICATION</scope>
</reference>
<evidence type="ECO:0000256" key="3">
    <source>
        <dbReference type="ARBA" id="ARBA00022980"/>
    </source>
</evidence>
<keyword evidence="3" id="KW-0689">Ribosomal protein</keyword>
<evidence type="ECO:0000256" key="5">
    <source>
        <dbReference type="ARBA" id="ARBA00023274"/>
    </source>
</evidence>
<dbReference type="GeneID" id="107271513"/>
<dbReference type="InterPro" id="IPR018305">
    <property type="entry name" value="Ribosomal_m50"/>
</dbReference>
<sequence length="205" mass="23395">MAALTRHGFLLNSVRNTPAILTTYTSTTVRRDILRYKTNWSKTVKVQSFENTSKSLAARGFLRPLKPYEVPADVSERFIKVCQVEGFSTDDNTTIEDPVSRFKLFVACEKEFKHSLPNSMLVDIETIGQLRNFYETPVSTTTPLEALARVKLPKNLHIQLNYHRFHPETDTMFGGKTAFPKSSTLVTGLTYKKKYRGHIQKTSFP</sequence>